<dbReference type="Proteomes" id="UP000266841">
    <property type="component" value="Unassembled WGS sequence"/>
</dbReference>
<dbReference type="EMBL" id="AGNL01004723">
    <property type="protein sequence ID" value="EJK73178.1"/>
    <property type="molecule type" value="Genomic_DNA"/>
</dbReference>
<protein>
    <recommendedName>
        <fullName evidence="3">DDE Tnp4 domain-containing protein</fullName>
    </recommendedName>
</protein>
<reference evidence="1 2" key="1">
    <citation type="journal article" date="2012" name="Genome Biol.">
        <title>Genome and low-iron response of an oceanic diatom adapted to chronic iron limitation.</title>
        <authorList>
            <person name="Lommer M."/>
            <person name="Specht M."/>
            <person name="Roy A.S."/>
            <person name="Kraemer L."/>
            <person name="Andreson R."/>
            <person name="Gutowska M.A."/>
            <person name="Wolf J."/>
            <person name="Bergner S.V."/>
            <person name="Schilhabel M.B."/>
            <person name="Klostermeier U.C."/>
            <person name="Beiko R.G."/>
            <person name="Rosenstiel P."/>
            <person name="Hippler M."/>
            <person name="Laroche J."/>
        </authorList>
    </citation>
    <scope>NUCLEOTIDE SEQUENCE [LARGE SCALE GENOMIC DNA]</scope>
    <source>
        <strain evidence="1 2">CCMP1005</strain>
    </source>
</reference>
<keyword evidence="2" id="KW-1185">Reference proteome</keyword>
<name>K0T3E7_THAOC</name>
<comment type="caution">
    <text evidence="1">The sequence shown here is derived from an EMBL/GenBank/DDBJ whole genome shotgun (WGS) entry which is preliminary data.</text>
</comment>
<evidence type="ECO:0008006" key="3">
    <source>
        <dbReference type="Google" id="ProtNLM"/>
    </source>
</evidence>
<dbReference type="AlphaFoldDB" id="K0T3E7"/>
<accession>K0T3E7</accession>
<organism evidence="1 2">
    <name type="scientific">Thalassiosira oceanica</name>
    <name type="common">Marine diatom</name>
    <dbReference type="NCBI Taxonomy" id="159749"/>
    <lineage>
        <taxon>Eukaryota</taxon>
        <taxon>Sar</taxon>
        <taxon>Stramenopiles</taxon>
        <taxon>Ochrophyta</taxon>
        <taxon>Bacillariophyta</taxon>
        <taxon>Coscinodiscophyceae</taxon>
        <taxon>Thalassiosirophycidae</taxon>
        <taxon>Thalassiosirales</taxon>
        <taxon>Thalassiosiraceae</taxon>
        <taxon>Thalassiosira</taxon>
    </lineage>
</organism>
<evidence type="ECO:0000313" key="1">
    <source>
        <dbReference type="EMBL" id="EJK73178.1"/>
    </source>
</evidence>
<dbReference type="OrthoDB" id="122569at2759"/>
<gene>
    <name evidence="1" type="ORF">THAOC_05210</name>
</gene>
<proteinExistence type="predicted"/>
<evidence type="ECO:0000313" key="2">
    <source>
        <dbReference type="Proteomes" id="UP000266841"/>
    </source>
</evidence>
<sequence>MPKVRRRRVRTGAMRSGPINENSVYSRPMHLNASNVGFRWRIQREMIRAGEAARDYLRMIPFLAGFTILVHHEMMSPGVAMAVTSLVRLCQMKFDENYNLFLNLTRLDQQYHDIPFNEEAENRSTAPRLPRQHIRLSTWSDYECRRFTGLQKHQLLRLYTCFDLPSQTSANGRIRVPNGGGQFHNFHPEELFLFLMAKCRLGFTNLDLCDLIFGGHASVWSHGFPWILRYLDDRYETIVGHQGLVRFAGLFHHFYSRIERYCQRHLRYYDINGTMTRINRGLLHLPFLIFGFIDCSVFRTYRPFSSTENQFYIGAQRNRRYQDAQRAVYTGWKKHHGIKIETVMLPNGLSTVYGPVSARVFDTSGVAFMSGIDQFLQVLMQGWNITYYLFGDGVYNTSTLSRESPF</sequence>